<reference evidence="2 3" key="2">
    <citation type="journal article" date="2015" name="Eukaryot. Cell">
        <title>Asexual propagation of a virulent clone complex in a human and feline outbreak of sporotrichosis.</title>
        <authorList>
            <person name="Teixeira Mde M."/>
            <person name="Rodrigues A.M."/>
            <person name="Tsui C.K."/>
            <person name="de Almeida L.G."/>
            <person name="Van Diepeningen A.D."/>
            <person name="van den Ende B.G."/>
            <person name="Fernandes G.F."/>
            <person name="Kano R."/>
            <person name="Hamelin R.C."/>
            <person name="Lopes-Bezerra L.M."/>
            <person name="Vasconcelos A.T."/>
            <person name="de Hoog S."/>
            <person name="de Camargo Z.P."/>
            <person name="Felipe M.S."/>
        </authorList>
    </citation>
    <scope>NUCLEOTIDE SEQUENCE [LARGE SCALE GENOMIC DNA]</scope>
    <source>
        <strain evidence="2 3">1099-18</strain>
    </source>
</reference>
<comment type="caution">
    <text evidence="2">The sequence shown here is derived from an EMBL/GenBank/DDBJ whole genome shotgun (WGS) entry which is preliminary data.</text>
</comment>
<sequence length="125" mass="13653">MTTAGCPNALVRATSRPFYTGNSPYISSQGGSGKQSKVKRKKERNTNQHSRSEFPLRGRRLSSLKGERRGYSDILMAQSVSVKNAHDLRGQPGCPTTWACGPDKTRFHVSFATLAWALGSHKSAS</sequence>
<dbReference type="VEuPathDB" id="FungiDB:SPSK_10038"/>
<evidence type="ECO:0000313" key="2">
    <source>
        <dbReference type="EMBL" id="KJR85392.1"/>
    </source>
</evidence>
<evidence type="ECO:0000256" key="1">
    <source>
        <dbReference type="SAM" id="MobiDB-lite"/>
    </source>
</evidence>
<evidence type="ECO:0000313" key="3">
    <source>
        <dbReference type="Proteomes" id="UP000033710"/>
    </source>
</evidence>
<name>A0A0F2M6X3_SPOSC</name>
<dbReference type="Proteomes" id="UP000033710">
    <property type="component" value="Unassembled WGS sequence"/>
</dbReference>
<gene>
    <name evidence="2" type="ORF">SPSK_10038</name>
</gene>
<reference evidence="2 3" key="1">
    <citation type="journal article" date="2014" name="BMC Genomics">
        <title>Comparative genomics of the major fungal agents of human and animal Sporotrichosis: Sporothrix schenckii and Sporothrix brasiliensis.</title>
        <authorList>
            <person name="Teixeira M.M."/>
            <person name="de Almeida L.G."/>
            <person name="Kubitschek-Barreira P."/>
            <person name="Alves F.L."/>
            <person name="Kioshima E.S."/>
            <person name="Abadio A.K."/>
            <person name="Fernandes L."/>
            <person name="Derengowski L.S."/>
            <person name="Ferreira K.S."/>
            <person name="Souza R.C."/>
            <person name="Ruiz J.C."/>
            <person name="de Andrade N.C."/>
            <person name="Paes H.C."/>
            <person name="Nicola A.M."/>
            <person name="Albuquerque P."/>
            <person name="Gerber A.L."/>
            <person name="Martins V.P."/>
            <person name="Peconick L.D."/>
            <person name="Neto A.V."/>
            <person name="Chaucanez C.B."/>
            <person name="Silva P.A."/>
            <person name="Cunha O.L."/>
            <person name="de Oliveira F.F."/>
            <person name="dos Santos T.C."/>
            <person name="Barros A.L."/>
            <person name="Soares M.A."/>
            <person name="de Oliveira L.M."/>
            <person name="Marini M.M."/>
            <person name="Villalobos-Duno H."/>
            <person name="Cunha M.M."/>
            <person name="de Hoog S."/>
            <person name="da Silveira J.F."/>
            <person name="Henrissat B."/>
            <person name="Nino-Vega G.A."/>
            <person name="Cisalpino P.S."/>
            <person name="Mora-Montes H.M."/>
            <person name="Almeida S.R."/>
            <person name="Stajich J.E."/>
            <person name="Lopes-Bezerra L.M."/>
            <person name="Vasconcelos A.T."/>
            <person name="Felipe M.S."/>
        </authorList>
    </citation>
    <scope>NUCLEOTIDE SEQUENCE [LARGE SCALE GENOMIC DNA]</scope>
    <source>
        <strain evidence="2 3">1099-18</strain>
    </source>
</reference>
<accession>A0A0F2M6X3</accession>
<dbReference type="GeneID" id="27671877"/>
<protein>
    <submittedName>
        <fullName evidence="2">Uncharacterized protein</fullName>
    </submittedName>
</protein>
<organism evidence="2 3">
    <name type="scientific">Sporothrix schenckii 1099-18</name>
    <dbReference type="NCBI Taxonomy" id="1397361"/>
    <lineage>
        <taxon>Eukaryota</taxon>
        <taxon>Fungi</taxon>
        <taxon>Dikarya</taxon>
        <taxon>Ascomycota</taxon>
        <taxon>Pezizomycotina</taxon>
        <taxon>Sordariomycetes</taxon>
        <taxon>Sordariomycetidae</taxon>
        <taxon>Ophiostomatales</taxon>
        <taxon>Ophiostomataceae</taxon>
        <taxon>Sporothrix</taxon>
    </lineage>
</organism>
<dbReference type="EMBL" id="AXCR01000007">
    <property type="protein sequence ID" value="KJR85392.1"/>
    <property type="molecule type" value="Genomic_DNA"/>
</dbReference>
<feature type="region of interest" description="Disordered" evidence="1">
    <location>
        <begin position="1"/>
        <end position="61"/>
    </location>
</feature>
<dbReference type="RefSeq" id="XP_016588068.1">
    <property type="nucleotide sequence ID" value="XM_016736600.1"/>
</dbReference>
<dbReference type="KEGG" id="ssck:SPSK_10038"/>
<dbReference type="AlphaFoldDB" id="A0A0F2M6X3"/>
<feature type="compositionally biased region" description="Basic and acidic residues" evidence="1">
    <location>
        <begin position="44"/>
        <end position="56"/>
    </location>
</feature>
<proteinExistence type="predicted"/>